<dbReference type="InterPro" id="IPR031052">
    <property type="entry name" value="FHY3/FAR1"/>
</dbReference>
<proteinExistence type="inferred from homology"/>
<dbReference type="AlphaFoldDB" id="A0A444ZC79"/>
<reference evidence="2 3" key="1">
    <citation type="submission" date="2019-01" db="EMBL/GenBank/DDBJ databases">
        <title>Sequencing of cultivated peanut Arachis hypogaea provides insights into genome evolution and oil improvement.</title>
        <authorList>
            <person name="Chen X."/>
        </authorList>
    </citation>
    <scope>NUCLEOTIDE SEQUENCE [LARGE SCALE GENOMIC DNA]</scope>
    <source>
        <strain evidence="3">cv. Fuhuasheng</strain>
        <tissue evidence="2">Leaves</tissue>
    </source>
</reference>
<dbReference type="GO" id="GO:0006355">
    <property type="term" value="P:regulation of DNA-templated transcription"/>
    <property type="evidence" value="ECO:0007669"/>
    <property type="project" value="UniProtKB-UniRule"/>
</dbReference>
<keyword evidence="1" id="KW-0863">Zinc-finger</keyword>
<comment type="function">
    <text evidence="1">Putative transcription activator involved in regulating light control of development.</text>
</comment>
<comment type="subcellular location">
    <subcellularLocation>
        <location evidence="1">Nucleus</location>
    </subcellularLocation>
</comment>
<dbReference type="GO" id="GO:0008270">
    <property type="term" value="F:zinc ion binding"/>
    <property type="evidence" value="ECO:0007669"/>
    <property type="project" value="UniProtKB-UniRule"/>
</dbReference>
<protein>
    <recommendedName>
        <fullName evidence="1">Protein FAR1-RELATED SEQUENCE</fullName>
    </recommendedName>
</protein>
<comment type="caution">
    <text evidence="2">The sequence shown here is derived from an EMBL/GenBank/DDBJ whole genome shotgun (WGS) entry which is preliminary data.</text>
</comment>
<keyword evidence="1" id="KW-0479">Metal-binding</keyword>
<evidence type="ECO:0000256" key="1">
    <source>
        <dbReference type="RuleBase" id="RU367018"/>
    </source>
</evidence>
<accession>A0A444ZC79</accession>
<keyword evidence="1" id="KW-0539">Nucleus</keyword>
<organism evidence="2 3">
    <name type="scientific">Arachis hypogaea</name>
    <name type="common">Peanut</name>
    <dbReference type="NCBI Taxonomy" id="3818"/>
    <lineage>
        <taxon>Eukaryota</taxon>
        <taxon>Viridiplantae</taxon>
        <taxon>Streptophyta</taxon>
        <taxon>Embryophyta</taxon>
        <taxon>Tracheophyta</taxon>
        <taxon>Spermatophyta</taxon>
        <taxon>Magnoliopsida</taxon>
        <taxon>eudicotyledons</taxon>
        <taxon>Gunneridae</taxon>
        <taxon>Pentapetalae</taxon>
        <taxon>rosids</taxon>
        <taxon>fabids</taxon>
        <taxon>Fabales</taxon>
        <taxon>Fabaceae</taxon>
        <taxon>Papilionoideae</taxon>
        <taxon>50 kb inversion clade</taxon>
        <taxon>dalbergioids sensu lato</taxon>
        <taxon>Dalbergieae</taxon>
        <taxon>Pterocarpus clade</taxon>
        <taxon>Arachis</taxon>
    </lineage>
</organism>
<gene>
    <name evidence="2" type="ORF">Ahy_B04g069300</name>
</gene>
<dbReference type="GO" id="GO:0005634">
    <property type="term" value="C:nucleus"/>
    <property type="evidence" value="ECO:0007669"/>
    <property type="project" value="UniProtKB-SubCell"/>
</dbReference>
<keyword evidence="1" id="KW-0862">Zinc</keyword>
<evidence type="ECO:0000313" key="2">
    <source>
        <dbReference type="EMBL" id="RYR11790.1"/>
    </source>
</evidence>
<name>A0A444ZC79_ARAHY</name>
<evidence type="ECO:0000313" key="3">
    <source>
        <dbReference type="Proteomes" id="UP000289738"/>
    </source>
</evidence>
<sequence>MHQCHSKTVTSCRPTQIQQTPTSAKATAQQHLPIVCVVLAVPQQPRRTTTPSQPTCVSLLTSTTQDKEITKSESMHVFYGGFLHSRTSLVQFVHEYKNVLGIKKQRELEDDAVDSMGVISSATSSPMERQFQQEYTTSMFRDVETEFVKKANCKVSVVTEEGVLCYHCLVVSPSYKVYKVPTCYVLPYWSKNIKRKHTYVKSSHDMSRSDESHTAFRGLCAHFFNIAQEFVNDDDETALLYAALEETRAKLTEHRAKKRSKGVTATHDSIGS</sequence>
<dbReference type="PANTHER" id="PTHR31669">
    <property type="entry name" value="PROTEIN FAR1-RELATED SEQUENCE 10-RELATED"/>
    <property type="match status" value="1"/>
</dbReference>
<keyword evidence="3" id="KW-1185">Reference proteome</keyword>
<dbReference type="Proteomes" id="UP000289738">
    <property type="component" value="Chromosome B04"/>
</dbReference>
<dbReference type="PANTHER" id="PTHR31669:SF251">
    <property type="entry name" value="PROTEIN FAR1-RELATED SEQUENCE"/>
    <property type="match status" value="1"/>
</dbReference>
<dbReference type="EMBL" id="SDMP01000014">
    <property type="protein sequence ID" value="RYR11790.1"/>
    <property type="molecule type" value="Genomic_DNA"/>
</dbReference>
<comment type="similarity">
    <text evidence="1">Belongs to the FHY3/FAR1 family.</text>
</comment>